<name>A0ABD3HM05_9MARC</name>
<keyword evidence="2" id="KW-1185">Reference proteome</keyword>
<reference evidence="1 2" key="1">
    <citation type="submission" date="2024-09" db="EMBL/GenBank/DDBJ databases">
        <title>Chromosome-scale assembly of Riccia sorocarpa.</title>
        <authorList>
            <person name="Paukszto L."/>
        </authorList>
    </citation>
    <scope>NUCLEOTIDE SEQUENCE [LARGE SCALE GENOMIC DNA]</scope>
    <source>
        <strain evidence="1">LP-2024</strain>
        <tissue evidence="1">Aerial parts of the thallus</tissue>
    </source>
</reference>
<dbReference type="PANTHER" id="PTHR33116">
    <property type="entry name" value="REVERSE TRANSCRIPTASE ZINC-BINDING DOMAIN-CONTAINING PROTEIN-RELATED-RELATED"/>
    <property type="match status" value="1"/>
</dbReference>
<gene>
    <name evidence="1" type="ORF">R1sor_006119</name>
</gene>
<dbReference type="PANTHER" id="PTHR33116:SF86">
    <property type="entry name" value="REVERSE TRANSCRIPTASE DOMAIN-CONTAINING PROTEIN"/>
    <property type="match status" value="1"/>
</dbReference>
<dbReference type="Proteomes" id="UP001633002">
    <property type="component" value="Unassembled WGS sequence"/>
</dbReference>
<sequence length="479" mass="54920">MAQHKSPGYDGLTSDVVCECWDFVGQDCVKLVQTIWRAGFNLHFIQIVQGFTREGPAKVHVNGGFTSDIRTGRGVRQGCPLAPLLFALCTEPFMRMMEEAEKAGGLKGAKVNLSKSLIMPFGCSEVPAWVRQSGCDVVGADMTFKYLGVRLGVHLGGNDSIQDAVRRLNSRILQWENFYLPWTARLVLIKHMLSQIPTYIMLAVGCDKKDANRLEQYCSQFLWGVNDQGRPKTPLIAWKRLIRPKAQGKVEKRCWGAEMTLLLLPTFCVKEAPTLDSLLKIWSRFRKNLRFECASELPEDLHVQSLKRISVIMGKPDDVEFRRIEETARKQKITQLKDVCSLNKDILVPQLCVDDTIMRPITWSGAQIREWLSSIKLTVTPLHHCASWLWLEGRRVGTKWQLPNSEWLKLIAGQVNLYNGISRHWEVEAEREEWRKRWHLLWKGCALMVHRVWMWRIAQQGLPTLERAEKWGVTSGICK</sequence>
<evidence type="ECO:0000313" key="2">
    <source>
        <dbReference type="Proteomes" id="UP001633002"/>
    </source>
</evidence>
<comment type="caution">
    <text evidence="1">The sequence shown here is derived from an EMBL/GenBank/DDBJ whole genome shotgun (WGS) entry which is preliminary data.</text>
</comment>
<evidence type="ECO:0008006" key="3">
    <source>
        <dbReference type="Google" id="ProtNLM"/>
    </source>
</evidence>
<proteinExistence type="predicted"/>
<protein>
    <recommendedName>
        <fullName evidence="3">Reverse transcriptase domain-containing protein</fullName>
    </recommendedName>
</protein>
<dbReference type="AlphaFoldDB" id="A0ABD3HM05"/>
<accession>A0ABD3HM05</accession>
<evidence type="ECO:0000313" key="1">
    <source>
        <dbReference type="EMBL" id="KAL3692468.1"/>
    </source>
</evidence>
<organism evidence="1 2">
    <name type="scientific">Riccia sorocarpa</name>
    <dbReference type="NCBI Taxonomy" id="122646"/>
    <lineage>
        <taxon>Eukaryota</taxon>
        <taxon>Viridiplantae</taxon>
        <taxon>Streptophyta</taxon>
        <taxon>Embryophyta</taxon>
        <taxon>Marchantiophyta</taxon>
        <taxon>Marchantiopsida</taxon>
        <taxon>Marchantiidae</taxon>
        <taxon>Marchantiales</taxon>
        <taxon>Ricciaceae</taxon>
        <taxon>Riccia</taxon>
    </lineage>
</organism>
<dbReference type="EMBL" id="JBJQOH010000003">
    <property type="protein sequence ID" value="KAL3692468.1"/>
    <property type="molecule type" value="Genomic_DNA"/>
</dbReference>